<proteinExistence type="predicted"/>
<dbReference type="EMBL" id="LR746275">
    <property type="protein sequence ID" value="CAA7405724.1"/>
    <property type="molecule type" value="Genomic_DNA"/>
</dbReference>
<evidence type="ECO:0000313" key="1">
    <source>
        <dbReference type="EMBL" id="CAA2629574.1"/>
    </source>
</evidence>
<accession>A0A7I8JF96</accession>
<keyword evidence="3" id="KW-1185">Reference proteome</keyword>
<evidence type="ECO:0000313" key="3">
    <source>
        <dbReference type="Proteomes" id="UP000663760"/>
    </source>
</evidence>
<sequence length="62" mass="7103">MCNILIWNCKGVGNLTTKAQIKKLTAQHSIQLIGVMELLVDNSKTEIIMRDLHMEHVWANKE</sequence>
<dbReference type="EMBL" id="LR743599">
    <property type="protein sequence ID" value="CAA2629574.1"/>
    <property type="molecule type" value="Genomic_DNA"/>
</dbReference>
<dbReference type="Proteomes" id="UP000663760">
    <property type="component" value="Chromosome 12"/>
</dbReference>
<organism evidence="1">
    <name type="scientific">Spirodela intermedia</name>
    <name type="common">Intermediate duckweed</name>
    <dbReference type="NCBI Taxonomy" id="51605"/>
    <lineage>
        <taxon>Eukaryota</taxon>
        <taxon>Viridiplantae</taxon>
        <taxon>Streptophyta</taxon>
        <taxon>Embryophyta</taxon>
        <taxon>Tracheophyta</taxon>
        <taxon>Spermatophyta</taxon>
        <taxon>Magnoliopsida</taxon>
        <taxon>Liliopsida</taxon>
        <taxon>Araceae</taxon>
        <taxon>Lemnoideae</taxon>
        <taxon>Spirodela</taxon>
    </lineage>
</organism>
<dbReference type="AlphaFoldDB" id="A0A7I8JF96"/>
<evidence type="ECO:0000313" key="2">
    <source>
        <dbReference type="EMBL" id="CAA7405724.1"/>
    </source>
</evidence>
<gene>
    <name evidence="1" type="ORF">SI7747_12015212</name>
    <name evidence="2" type="ORF">SI8410_12016402</name>
</gene>
<reference evidence="1" key="1">
    <citation type="submission" date="2019-12" db="EMBL/GenBank/DDBJ databases">
        <authorList>
            <person name="Scholz U."/>
            <person name="Mascher M."/>
            <person name="Fiebig A."/>
        </authorList>
    </citation>
    <scope>NUCLEOTIDE SEQUENCE</scope>
</reference>
<name>A0A7I8JF96_SPIIN</name>
<protein>
    <submittedName>
        <fullName evidence="1">Uncharacterized protein</fullName>
    </submittedName>
</protein>